<dbReference type="InterPro" id="IPR002500">
    <property type="entry name" value="PAPS_reduct_dom"/>
</dbReference>
<dbReference type="InParanoid" id="A0A4R6QJI7"/>
<dbReference type="Gene3D" id="3.40.50.620">
    <property type="entry name" value="HUPs"/>
    <property type="match status" value="1"/>
</dbReference>
<dbReference type="PANTHER" id="PTHR43196:SF2">
    <property type="entry name" value="PHOSPHOADENOSINE PHOSPHOSULFATE REDUCTASE"/>
    <property type="match status" value="1"/>
</dbReference>
<dbReference type="Proteomes" id="UP000295361">
    <property type="component" value="Unassembled WGS sequence"/>
</dbReference>
<dbReference type="SUPFAM" id="SSF52402">
    <property type="entry name" value="Adenine nucleotide alpha hydrolases-like"/>
    <property type="match status" value="1"/>
</dbReference>
<dbReference type="InterPro" id="IPR014729">
    <property type="entry name" value="Rossmann-like_a/b/a_fold"/>
</dbReference>
<protein>
    <submittedName>
        <fullName evidence="2">3'-phosphoadenosine 5'-phosphosulfate sulfotransferase (PAPS reductase)/FAD synthetase</fullName>
    </submittedName>
</protein>
<proteinExistence type="predicted"/>
<dbReference type="GO" id="GO:0016740">
    <property type="term" value="F:transferase activity"/>
    <property type="evidence" value="ECO:0007669"/>
    <property type="project" value="UniProtKB-KW"/>
</dbReference>
<keyword evidence="2" id="KW-0808">Transferase</keyword>
<feature type="domain" description="Phosphoadenosine phosphosulphate reductase" evidence="1">
    <location>
        <begin position="12"/>
        <end position="200"/>
    </location>
</feature>
<dbReference type="OrthoDB" id="108476at2"/>
<dbReference type="RefSeq" id="WP_133702341.1">
    <property type="nucleotide sequence ID" value="NZ_SNXS01000005.1"/>
</dbReference>
<evidence type="ECO:0000313" key="3">
    <source>
        <dbReference type="Proteomes" id="UP000295361"/>
    </source>
</evidence>
<name>A0A4R6QJI7_9BURK</name>
<accession>A0A4R6QJI7</accession>
<sequence length="247" mass="27850">MDSTLLLGHRKPVLFFSAGKDSLACLLLLKPLLDRVTVVWANPGAPHPATVAYMGRIRSWVPNFVELVGNQPSWIRAHGWPADVVPIRATTDGEASAGVGSLRFQPYLSCCWANMWAPMLEYLNASGSTLVIMGQRKAENLRNRLRDEVVQELDGITYWQPLNEWSDQAVWAFLRECGAEVPPFYEQGATSSSDCWNCTAYLDHNAERLAYLRRSEPERFAVVHTVLEALALRQQQEIQPLLRILED</sequence>
<reference evidence="2 3" key="1">
    <citation type="submission" date="2019-03" db="EMBL/GenBank/DDBJ databases">
        <title>Genomic Encyclopedia of Type Strains, Phase IV (KMG-IV): sequencing the most valuable type-strain genomes for metagenomic binning, comparative biology and taxonomic classification.</title>
        <authorList>
            <person name="Goeker M."/>
        </authorList>
    </citation>
    <scope>NUCLEOTIDE SEQUENCE [LARGE SCALE GENOMIC DNA]</scope>
    <source>
        <strain evidence="2 3">DSM 16998</strain>
    </source>
</reference>
<dbReference type="PANTHER" id="PTHR43196">
    <property type="entry name" value="SULFATE ADENYLYLTRANSFERASE SUBUNIT 2"/>
    <property type="match status" value="1"/>
</dbReference>
<organism evidence="2 3">
    <name type="scientific">Roseateles toxinivorans</name>
    <dbReference type="NCBI Taxonomy" id="270368"/>
    <lineage>
        <taxon>Bacteria</taxon>
        <taxon>Pseudomonadati</taxon>
        <taxon>Pseudomonadota</taxon>
        <taxon>Betaproteobacteria</taxon>
        <taxon>Burkholderiales</taxon>
        <taxon>Sphaerotilaceae</taxon>
        <taxon>Roseateles</taxon>
    </lineage>
</organism>
<gene>
    <name evidence="2" type="ORF">DES47_105157</name>
</gene>
<dbReference type="EMBL" id="SNXS01000005">
    <property type="protein sequence ID" value="TDP63156.1"/>
    <property type="molecule type" value="Genomic_DNA"/>
</dbReference>
<keyword evidence="3" id="KW-1185">Reference proteome</keyword>
<dbReference type="AlphaFoldDB" id="A0A4R6QJI7"/>
<evidence type="ECO:0000259" key="1">
    <source>
        <dbReference type="Pfam" id="PF01507"/>
    </source>
</evidence>
<evidence type="ECO:0000313" key="2">
    <source>
        <dbReference type="EMBL" id="TDP63156.1"/>
    </source>
</evidence>
<comment type="caution">
    <text evidence="2">The sequence shown here is derived from an EMBL/GenBank/DDBJ whole genome shotgun (WGS) entry which is preliminary data.</text>
</comment>
<dbReference type="Pfam" id="PF01507">
    <property type="entry name" value="PAPS_reduct"/>
    <property type="match status" value="1"/>
</dbReference>
<dbReference type="InterPro" id="IPR050128">
    <property type="entry name" value="Sulfate_adenylyltrnsfr_sub2"/>
</dbReference>